<keyword evidence="1" id="KW-0732">Signal</keyword>
<sequence length="278" mass="30116">MFARLITSAAAALAVGLAPAADESPTADESPSADKPRIIKLRETEDAYAQEPLPALRAAAAYVCLGGFGDEVGGIVAHEAMRLRRTTGAPVAYYHWDGDEKLDREAGLRLITDDLLRFAKLNPQADLIIIGHSMGGSSGLMICRKLLDARRANADGQGAPRGRICLITLDPVDASVSKERPEGLDWWGNAYVENSQSMRDFIPEMGGRWRHCDGADLNICFDGRSCDEYGRAYIHDTADAQLYSRGSAKHSLWEALRAFLRRGSAADGREKGGAAEQP</sequence>
<reference evidence="2" key="2">
    <citation type="submission" date="2021-04" db="EMBL/GenBank/DDBJ databases">
        <authorList>
            <person name="Gilroy R."/>
        </authorList>
    </citation>
    <scope>NUCLEOTIDE SEQUENCE</scope>
    <source>
        <strain evidence="2">14975</strain>
    </source>
</reference>
<proteinExistence type="predicted"/>
<evidence type="ECO:0000256" key="1">
    <source>
        <dbReference type="SAM" id="SignalP"/>
    </source>
</evidence>
<dbReference type="AlphaFoldDB" id="A0A9D1VCX1"/>
<gene>
    <name evidence="2" type="ORF">H9862_09040</name>
</gene>
<feature type="chain" id="PRO_5039523743" description="Alpha/beta hydrolase" evidence="1">
    <location>
        <begin position="21"/>
        <end position="278"/>
    </location>
</feature>
<dbReference type="SUPFAM" id="SSF53474">
    <property type="entry name" value="alpha/beta-Hydrolases"/>
    <property type="match status" value="1"/>
</dbReference>
<name>A0A9D1VCX1_9BACT</name>
<evidence type="ECO:0000313" key="2">
    <source>
        <dbReference type="EMBL" id="HIX20730.1"/>
    </source>
</evidence>
<protein>
    <recommendedName>
        <fullName evidence="4">Alpha/beta hydrolase</fullName>
    </recommendedName>
</protein>
<dbReference type="Proteomes" id="UP000823964">
    <property type="component" value="Unassembled WGS sequence"/>
</dbReference>
<dbReference type="EMBL" id="DXFQ01000174">
    <property type="protein sequence ID" value="HIX20730.1"/>
    <property type="molecule type" value="Genomic_DNA"/>
</dbReference>
<accession>A0A9D1VCX1</accession>
<reference evidence="2" key="1">
    <citation type="journal article" date="2021" name="PeerJ">
        <title>Extensive microbial diversity within the chicken gut microbiome revealed by metagenomics and culture.</title>
        <authorList>
            <person name="Gilroy R."/>
            <person name="Ravi A."/>
            <person name="Getino M."/>
            <person name="Pursley I."/>
            <person name="Horton D.L."/>
            <person name="Alikhan N.F."/>
            <person name="Baker D."/>
            <person name="Gharbi K."/>
            <person name="Hall N."/>
            <person name="Watson M."/>
            <person name="Adriaenssens E.M."/>
            <person name="Foster-Nyarko E."/>
            <person name="Jarju S."/>
            <person name="Secka A."/>
            <person name="Antonio M."/>
            <person name="Oren A."/>
            <person name="Chaudhuri R.R."/>
            <person name="La Ragione R."/>
            <person name="Hildebrand F."/>
            <person name="Pallen M.J."/>
        </authorList>
    </citation>
    <scope>NUCLEOTIDE SEQUENCE</scope>
    <source>
        <strain evidence="2">14975</strain>
    </source>
</reference>
<organism evidence="2 3">
    <name type="scientific">Candidatus Akkermansia intestinigallinarum</name>
    <dbReference type="NCBI Taxonomy" id="2838431"/>
    <lineage>
        <taxon>Bacteria</taxon>
        <taxon>Pseudomonadati</taxon>
        <taxon>Verrucomicrobiota</taxon>
        <taxon>Verrucomicrobiia</taxon>
        <taxon>Verrucomicrobiales</taxon>
        <taxon>Akkermansiaceae</taxon>
        <taxon>Akkermansia</taxon>
    </lineage>
</organism>
<evidence type="ECO:0000313" key="3">
    <source>
        <dbReference type="Proteomes" id="UP000823964"/>
    </source>
</evidence>
<comment type="caution">
    <text evidence="2">The sequence shown here is derived from an EMBL/GenBank/DDBJ whole genome shotgun (WGS) entry which is preliminary data.</text>
</comment>
<evidence type="ECO:0008006" key="4">
    <source>
        <dbReference type="Google" id="ProtNLM"/>
    </source>
</evidence>
<feature type="signal peptide" evidence="1">
    <location>
        <begin position="1"/>
        <end position="20"/>
    </location>
</feature>
<dbReference type="InterPro" id="IPR029058">
    <property type="entry name" value="AB_hydrolase_fold"/>
</dbReference>